<organism evidence="1 2">
    <name type="scientific">Salvia divinorum</name>
    <name type="common">Maria pastora</name>
    <name type="synonym">Diviner's sage</name>
    <dbReference type="NCBI Taxonomy" id="28513"/>
    <lineage>
        <taxon>Eukaryota</taxon>
        <taxon>Viridiplantae</taxon>
        <taxon>Streptophyta</taxon>
        <taxon>Embryophyta</taxon>
        <taxon>Tracheophyta</taxon>
        <taxon>Spermatophyta</taxon>
        <taxon>Magnoliopsida</taxon>
        <taxon>eudicotyledons</taxon>
        <taxon>Gunneridae</taxon>
        <taxon>Pentapetalae</taxon>
        <taxon>asterids</taxon>
        <taxon>lamiids</taxon>
        <taxon>Lamiales</taxon>
        <taxon>Lamiaceae</taxon>
        <taxon>Nepetoideae</taxon>
        <taxon>Mentheae</taxon>
        <taxon>Salviinae</taxon>
        <taxon>Salvia</taxon>
        <taxon>Salvia subgen. Calosphace</taxon>
    </lineage>
</organism>
<reference evidence="1 2" key="1">
    <citation type="submission" date="2024-06" db="EMBL/GenBank/DDBJ databases">
        <title>A chromosome level genome sequence of Diviner's sage (Salvia divinorum).</title>
        <authorList>
            <person name="Ford S.A."/>
            <person name="Ro D.-K."/>
            <person name="Ness R.W."/>
            <person name="Phillips M.A."/>
        </authorList>
    </citation>
    <scope>NUCLEOTIDE SEQUENCE [LARGE SCALE GENOMIC DNA]</scope>
    <source>
        <strain evidence="1">SAF-2024a</strain>
        <tissue evidence="1">Leaf</tissue>
    </source>
</reference>
<dbReference type="EMBL" id="JBEAFC010000003">
    <property type="protein sequence ID" value="KAL1563575.1"/>
    <property type="molecule type" value="Genomic_DNA"/>
</dbReference>
<keyword evidence="2" id="KW-1185">Reference proteome</keyword>
<sequence length="86" mass="10166">MSSISLSRRLIRQPRRSTAIASVVVCRCAGYEGMEGAMLQGVERQQDIVDHSPAVKIGPLVEIWKWVSRKWWPEMRRRHYRQMERK</sequence>
<evidence type="ECO:0000313" key="2">
    <source>
        <dbReference type="Proteomes" id="UP001567538"/>
    </source>
</evidence>
<name>A0ABD1I4B4_SALDI</name>
<accession>A0ABD1I4B4</accession>
<comment type="caution">
    <text evidence="1">The sequence shown here is derived from an EMBL/GenBank/DDBJ whole genome shotgun (WGS) entry which is preliminary data.</text>
</comment>
<proteinExistence type="predicted"/>
<dbReference type="Proteomes" id="UP001567538">
    <property type="component" value="Unassembled WGS sequence"/>
</dbReference>
<protein>
    <submittedName>
        <fullName evidence="1">Uncharacterized protein</fullName>
    </submittedName>
</protein>
<dbReference type="AlphaFoldDB" id="A0ABD1I4B4"/>
<evidence type="ECO:0000313" key="1">
    <source>
        <dbReference type="EMBL" id="KAL1563575.1"/>
    </source>
</evidence>
<gene>
    <name evidence="1" type="ORF">AAHA92_06026</name>
</gene>